<organism evidence="11 12">
    <name type="scientific">Helobdella robusta</name>
    <name type="common">Californian leech</name>
    <dbReference type="NCBI Taxonomy" id="6412"/>
    <lineage>
        <taxon>Eukaryota</taxon>
        <taxon>Metazoa</taxon>
        <taxon>Spiralia</taxon>
        <taxon>Lophotrochozoa</taxon>
        <taxon>Annelida</taxon>
        <taxon>Clitellata</taxon>
        <taxon>Hirudinea</taxon>
        <taxon>Rhynchobdellida</taxon>
        <taxon>Glossiphoniidae</taxon>
        <taxon>Helobdella</taxon>
    </lineage>
</organism>
<comment type="subcellular location">
    <subcellularLocation>
        <location evidence="1 6 7">Nucleus</location>
    </subcellularLocation>
</comment>
<evidence type="ECO:0000256" key="6">
    <source>
        <dbReference type="PROSITE-ProRule" id="PRU00108"/>
    </source>
</evidence>
<dbReference type="GO" id="GO:0000978">
    <property type="term" value="F:RNA polymerase II cis-regulatory region sequence-specific DNA binding"/>
    <property type="evidence" value="ECO:0000318"/>
    <property type="project" value="GO_Central"/>
</dbReference>
<dbReference type="Gene3D" id="1.10.10.60">
    <property type="entry name" value="Homeodomain-like"/>
    <property type="match status" value="1"/>
</dbReference>
<reference evidence="12" key="1">
    <citation type="submission" date="2012-12" db="EMBL/GenBank/DDBJ databases">
        <authorList>
            <person name="Hellsten U."/>
            <person name="Grimwood J."/>
            <person name="Chapman J.A."/>
            <person name="Shapiro H."/>
            <person name="Aerts A."/>
            <person name="Otillar R.P."/>
            <person name="Terry A.Y."/>
            <person name="Boore J.L."/>
            <person name="Simakov O."/>
            <person name="Marletaz F."/>
            <person name="Cho S.-J."/>
            <person name="Edsinger-Gonzales E."/>
            <person name="Havlak P."/>
            <person name="Kuo D.-H."/>
            <person name="Larsson T."/>
            <person name="Lv J."/>
            <person name="Arendt D."/>
            <person name="Savage R."/>
            <person name="Osoegawa K."/>
            <person name="de Jong P."/>
            <person name="Lindberg D.R."/>
            <person name="Seaver E.C."/>
            <person name="Weisblat D.A."/>
            <person name="Putnam N.H."/>
            <person name="Grigoriev I.V."/>
            <person name="Rokhsar D.S."/>
        </authorList>
    </citation>
    <scope>NUCLEOTIDE SEQUENCE</scope>
</reference>
<feature type="domain" description="Homeobox" evidence="9">
    <location>
        <begin position="250"/>
        <end position="310"/>
    </location>
</feature>
<dbReference type="GO" id="GO:0006357">
    <property type="term" value="P:regulation of transcription by RNA polymerase II"/>
    <property type="evidence" value="ECO:0000318"/>
    <property type="project" value="GO_Central"/>
</dbReference>
<keyword evidence="2" id="KW-0217">Developmental protein</keyword>
<reference evidence="10 12" key="2">
    <citation type="journal article" date="2013" name="Nature">
        <title>Insights into bilaterian evolution from three spiralian genomes.</title>
        <authorList>
            <person name="Simakov O."/>
            <person name="Marletaz F."/>
            <person name="Cho S.J."/>
            <person name="Edsinger-Gonzales E."/>
            <person name="Havlak P."/>
            <person name="Hellsten U."/>
            <person name="Kuo D.H."/>
            <person name="Larsson T."/>
            <person name="Lv J."/>
            <person name="Arendt D."/>
            <person name="Savage R."/>
            <person name="Osoegawa K."/>
            <person name="de Jong P."/>
            <person name="Grimwood J."/>
            <person name="Chapman J.A."/>
            <person name="Shapiro H."/>
            <person name="Aerts A."/>
            <person name="Otillar R.P."/>
            <person name="Terry A.Y."/>
            <person name="Boore J.L."/>
            <person name="Grigoriev I.V."/>
            <person name="Lindberg D.R."/>
            <person name="Seaver E.C."/>
            <person name="Weisblat D.A."/>
            <person name="Putnam N.H."/>
            <person name="Rokhsar D.S."/>
        </authorList>
    </citation>
    <scope>NUCLEOTIDE SEQUENCE</scope>
</reference>
<dbReference type="SUPFAM" id="SSF46689">
    <property type="entry name" value="Homeodomain-like"/>
    <property type="match status" value="1"/>
</dbReference>
<dbReference type="FunFam" id="1.10.10.60:FF:000678">
    <property type="entry name" value="C. Elegans Homeobox"/>
    <property type="match status" value="1"/>
</dbReference>
<dbReference type="PANTHER" id="PTHR24340:SF41">
    <property type="entry name" value="MUSCLE-SPECIFIC HOMEOBOX PROTEIN TINMAN-RELATED"/>
    <property type="match status" value="1"/>
</dbReference>
<sequence>MSDLGDEKKTFLELGRLDFIDSSNRTCDFTNPNSYLYPTTNSYHPFLFVNQPNPAKQSLTSFDTQRPGHEHLLGQTSFLGTPLTPPSLTSYPNYVTQLVNSHGGFPQQLPQHPQQTANVFAASLIGSDGALGSSTSAQFPDSMRNSWYTFPPFTRDSTFSISHILSGDLQQQQQPHLQQPQPSQTTQLPHQQQHQQQQQQRFFPGHHQTSLTGGSSSLQTLGVSNQVSLLNTNNASMGMYDPPRIPLNGMNRRKRRILFNQNQICELEKRFKNQKYLSAPERDQLAQNIGLSPTQVKIWFQNHRYKTKKGDKDRVSLSFFYVYLFF</sequence>
<keyword evidence="3 6" id="KW-0238">DNA-binding</keyword>
<dbReference type="EMBL" id="AMQM01002977">
    <property type="status" value="NOT_ANNOTATED_CDS"/>
    <property type="molecule type" value="Genomic_DNA"/>
</dbReference>
<keyword evidence="4 6" id="KW-0371">Homeobox</keyword>
<dbReference type="PROSITE" id="PS00027">
    <property type="entry name" value="HOMEOBOX_1"/>
    <property type="match status" value="1"/>
</dbReference>
<dbReference type="InterPro" id="IPR000047">
    <property type="entry name" value="HTH_motif"/>
</dbReference>
<evidence type="ECO:0000256" key="8">
    <source>
        <dbReference type="SAM" id="MobiDB-lite"/>
    </source>
</evidence>
<dbReference type="InParanoid" id="T1EEV8"/>
<dbReference type="EMBL" id="KB095959">
    <property type="protein sequence ID" value="ESO09489.1"/>
    <property type="molecule type" value="Genomic_DNA"/>
</dbReference>
<dbReference type="KEGG" id="hro:HELRODRAFT_109698"/>
<name>T1EEV8_HELRO</name>
<evidence type="ECO:0000256" key="7">
    <source>
        <dbReference type="RuleBase" id="RU000682"/>
    </source>
</evidence>
<dbReference type="PANTHER" id="PTHR24340">
    <property type="entry name" value="HOMEOBOX PROTEIN NKX"/>
    <property type="match status" value="1"/>
</dbReference>
<gene>
    <name evidence="11" type="primary">20195110</name>
    <name evidence="10" type="ORF">HELRODRAFT_109698</name>
</gene>
<dbReference type="GeneID" id="20195110"/>
<dbReference type="Pfam" id="PF00046">
    <property type="entry name" value="Homeodomain"/>
    <property type="match status" value="1"/>
</dbReference>
<dbReference type="CDD" id="cd00086">
    <property type="entry name" value="homeodomain"/>
    <property type="match status" value="1"/>
</dbReference>
<dbReference type="CTD" id="20195110"/>
<keyword evidence="12" id="KW-1185">Reference proteome</keyword>
<evidence type="ECO:0000313" key="11">
    <source>
        <dbReference type="EnsemblMetazoa" id="HelroP109698"/>
    </source>
</evidence>
<dbReference type="InterPro" id="IPR017970">
    <property type="entry name" value="Homeobox_CS"/>
</dbReference>
<evidence type="ECO:0000256" key="4">
    <source>
        <dbReference type="ARBA" id="ARBA00023155"/>
    </source>
</evidence>
<evidence type="ECO:0000256" key="3">
    <source>
        <dbReference type="ARBA" id="ARBA00023125"/>
    </source>
</evidence>
<dbReference type="GO" id="GO:0030154">
    <property type="term" value="P:cell differentiation"/>
    <property type="evidence" value="ECO:0000318"/>
    <property type="project" value="GO_Central"/>
</dbReference>
<dbReference type="PRINTS" id="PR00031">
    <property type="entry name" value="HTHREPRESSR"/>
</dbReference>
<accession>T1EEV8</accession>
<dbReference type="SMART" id="SM00389">
    <property type="entry name" value="HOX"/>
    <property type="match status" value="1"/>
</dbReference>
<evidence type="ECO:0000256" key="5">
    <source>
        <dbReference type="ARBA" id="ARBA00023242"/>
    </source>
</evidence>
<keyword evidence="5 6" id="KW-0539">Nucleus</keyword>
<dbReference type="PRINTS" id="PR00024">
    <property type="entry name" value="HOMEOBOX"/>
</dbReference>
<proteinExistence type="predicted"/>
<dbReference type="AlphaFoldDB" id="T1EEV8"/>
<dbReference type="InterPro" id="IPR020479">
    <property type="entry name" value="HD_metazoa"/>
</dbReference>
<dbReference type="RefSeq" id="XP_009012582.1">
    <property type="nucleotide sequence ID" value="XM_009014334.1"/>
</dbReference>
<dbReference type="OrthoDB" id="3137333at2759"/>
<evidence type="ECO:0000259" key="9">
    <source>
        <dbReference type="PROSITE" id="PS50071"/>
    </source>
</evidence>
<dbReference type="InterPro" id="IPR001356">
    <property type="entry name" value="HD"/>
</dbReference>
<dbReference type="eggNOG" id="KOG0842">
    <property type="taxonomic scope" value="Eukaryota"/>
</dbReference>
<reference evidence="11" key="3">
    <citation type="submission" date="2015-06" db="UniProtKB">
        <authorList>
            <consortium name="EnsemblMetazoa"/>
        </authorList>
    </citation>
    <scope>IDENTIFICATION</scope>
</reference>
<feature type="DNA-binding region" description="Homeobox" evidence="6">
    <location>
        <begin position="252"/>
        <end position="311"/>
    </location>
</feature>
<evidence type="ECO:0000256" key="1">
    <source>
        <dbReference type="ARBA" id="ARBA00004123"/>
    </source>
</evidence>
<dbReference type="Proteomes" id="UP000015101">
    <property type="component" value="Unassembled WGS sequence"/>
</dbReference>
<protein>
    <recommendedName>
        <fullName evidence="9">Homeobox domain-containing protein</fullName>
    </recommendedName>
</protein>
<dbReference type="GO" id="GO:0000981">
    <property type="term" value="F:DNA-binding transcription factor activity, RNA polymerase II-specific"/>
    <property type="evidence" value="ECO:0000318"/>
    <property type="project" value="GO_Central"/>
</dbReference>
<dbReference type="InterPro" id="IPR050394">
    <property type="entry name" value="Homeobox_NK-like"/>
</dbReference>
<dbReference type="OMA" id="NQICELE"/>
<dbReference type="EnsemblMetazoa" id="HelroT109698">
    <property type="protein sequence ID" value="HelroP109698"/>
    <property type="gene ID" value="HelroG109698"/>
</dbReference>
<dbReference type="InterPro" id="IPR009057">
    <property type="entry name" value="Homeodomain-like_sf"/>
</dbReference>
<evidence type="ECO:0000256" key="2">
    <source>
        <dbReference type="ARBA" id="ARBA00022473"/>
    </source>
</evidence>
<evidence type="ECO:0000313" key="12">
    <source>
        <dbReference type="Proteomes" id="UP000015101"/>
    </source>
</evidence>
<feature type="region of interest" description="Disordered" evidence="8">
    <location>
        <begin position="169"/>
        <end position="217"/>
    </location>
</feature>
<dbReference type="HOGENOM" id="CLU_853302_0_0_1"/>
<evidence type="ECO:0000313" key="10">
    <source>
        <dbReference type="EMBL" id="ESO09489.1"/>
    </source>
</evidence>
<dbReference type="PROSITE" id="PS50071">
    <property type="entry name" value="HOMEOBOX_2"/>
    <property type="match status" value="1"/>
</dbReference>
<dbReference type="GO" id="GO:0005634">
    <property type="term" value="C:nucleus"/>
    <property type="evidence" value="ECO:0000318"/>
    <property type="project" value="GO_Central"/>
</dbReference>